<dbReference type="AlphaFoldDB" id="A0A226DHF7"/>
<evidence type="ECO:0000313" key="2">
    <source>
        <dbReference type="EMBL" id="OXA44137.1"/>
    </source>
</evidence>
<dbReference type="InterPro" id="IPR039989">
    <property type="entry name" value="NUDT9"/>
</dbReference>
<dbReference type="Pfam" id="PF25969">
    <property type="entry name" value="NUDT9_N"/>
    <property type="match status" value="1"/>
</dbReference>
<name>A0A226DHF7_FOLCA</name>
<dbReference type="PANTHER" id="PTHR13030">
    <property type="entry name" value="NUDIX HYDROLASE"/>
    <property type="match status" value="1"/>
</dbReference>
<reference evidence="2 3" key="1">
    <citation type="submission" date="2015-12" db="EMBL/GenBank/DDBJ databases">
        <title>The genome of Folsomia candida.</title>
        <authorList>
            <person name="Faddeeva A."/>
            <person name="Derks M.F."/>
            <person name="Anvar Y."/>
            <person name="Smit S."/>
            <person name="Van Straalen N."/>
            <person name="Roelofs D."/>
        </authorList>
    </citation>
    <scope>NUCLEOTIDE SEQUENCE [LARGE SCALE GENOMIC DNA]</scope>
    <source>
        <strain evidence="2 3">VU population</strain>
        <tissue evidence="2">Whole body</tissue>
    </source>
</reference>
<dbReference type="OrthoDB" id="9972248at2759"/>
<gene>
    <name evidence="2" type="ORF">Fcan01_21067</name>
</gene>
<feature type="domain" description="Nudix hydrolase" evidence="1">
    <location>
        <begin position="135"/>
        <end position="303"/>
    </location>
</feature>
<accession>A0A226DHF7</accession>
<dbReference type="EMBL" id="LNIX01000020">
    <property type="protein sequence ID" value="OXA44137.1"/>
    <property type="molecule type" value="Genomic_DNA"/>
</dbReference>
<dbReference type="Proteomes" id="UP000198287">
    <property type="component" value="Unassembled WGS sequence"/>
</dbReference>
<dbReference type="STRING" id="158441.A0A226DHF7"/>
<dbReference type="PANTHER" id="PTHR13030:SF8">
    <property type="entry name" value="ADP-RIBOSE PYROPHOSPHATASE, MITOCHONDRIAL"/>
    <property type="match status" value="1"/>
</dbReference>
<proteinExistence type="predicted"/>
<sequence>MISLRYFYRRVASRTAILKMEAAAMLNLRQNLTPWYPFGGPHRFSPIPMDQVSWDVEWTSYKPPGFTIPAILAGDKEWADEEFGEGFDPQFNWEDAKVNRKSYTGMYKLDKDGYPLNPMGRTGLSGRGSLGRWGPNHAADCVMTRWKLDDKKEVFISPDDNLPKLEFIAIVRLDTGEVALPGGMVDQGEDPVTAAKREFVEEVLGLEYADLWRDSPLNEDMTEVFSNEKIVDRCYVDDRRNTDNAWIETCAVNFHISSKTLQILHKMKFRSGSDAKSACWLDFNSKLKLYASHSLILNKTVTLLYDEWKKENPSK</sequence>
<dbReference type="GO" id="GO:0047631">
    <property type="term" value="F:ADP-ribose diphosphatase activity"/>
    <property type="evidence" value="ECO:0007669"/>
    <property type="project" value="InterPro"/>
</dbReference>
<evidence type="ECO:0000259" key="1">
    <source>
        <dbReference type="PROSITE" id="PS51462"/>
    </source>
</evidence>
<dbReference type="Pfam" id="PF00293">
    <property type="entry name" value="NUDIX"/>
    <property type="match status" value="1"/>
</dbReference>
<dbReference type="Gene3D" id="3.90.79.10">
    <property type="entry name" value="Nucleoside Triphosphate Pyrophosphohydrolase"/>
    <property type="match status" value="1"/>
</dbReference>
<keyword evidence="3" id="KW-1185">Reference proteome</keyword>
<comment type="caution">
    <text evidence="2">The sequence shown here is derived from an EMBL/GenBank/DDBJ whole genome shotgun (WGS) entry which is preliminary data.</text>
</comment>
<protein>
    <submittedName>
        <fullName evidence="2">ADP-ribose pyrophosphatase, mitochondrial</fullName>
    </submittedName>
</protein>
<evidence type="ECO:0000313" key="3">
    <source>
        <dbReference type="Proteomes" id="UP000198287"/>
    </source>
</evidence>
<dbReference type="OMA" id="VQVYQGY"/>
<dbReference type="CDD" id="cd03670">
    <property type="entry name" value="NUDIX_ADPRase_Nudt9"/>
    <property type="match status" value="1"/>
</dbReference>
<dbReference type="InterPro" id="IPR000086">
    <property type="entry name" value="NUDIX_hydrolase_dom"/>
</dbReference>
<dbReference type="PROSITE" id="PS51462">
    <property type="entry name" value="NUDIX"/>
    <property type="match status" value="1"/>
</dbReference>
<organism evidence="2 3">
    <name type="scientific">Folsomia candida</name>
    <name type="common">Springtail</name>
    <dbReference type="NCBI Taxonomy" id="158441"/>
    <lineage>
        <taxon>Eukaryota</taxon>
        <taxon>Metazoa</taxon>
        <taxon>Ecdysozoa</taxon>
        <taxon>Arthropoda</taxon>
        <taxon>Hexapoda</taxon>
        <taxon>Collembola</taxon>
        <taxon>Entomobryomorpha</taxon>
        <taxon>Isotomoidea</taxon>
        <taxon>Isotomidae</taxon>
        <taxon>Proisotominae</taxon>
        <taxon>Folsomia</taxon>
    </lineage>
</organism>
<dbReference type="InterPro" id="IPR015797">
    <property type="entry name" value="NUDIX_hydrolase-like_dom_sf"/>
</dbReference>
<dbReference type="SUPFAM" id="SSF55811">
    <property type="entry name" value="Nudix"/>
    <property type="match status" value="1"/>
</dbReference>